<dbReference type="Proteomes" id="UP001153076">
    <property type="component" value="Unassembled WGS sequence"/>
</dbReference>
<feature type="compositionally biased region" description="Acidic residues" evidence="1">
    <location>
        <begin position="131"/>
        <end position="144"/>
    </location>
</feature>
<evidence type="ECO:0000313" key="2">
    <source>
        <dbReference type="EMBL" id="KAJ8436064.1"/>
    </source>
</evidence>
<evidence type="ECO:0000256" key="1">
    <source>
        <dbReference type="SAM" id="MobiDB-lite"/>
    </source>
</evidence>
<gene>
    <name evidence="2" type="ORF">Cgig2_000360</name>
</gene>
<proteinExistence type="predicted"/>
<organism evidence="2 3">
    <name type="scientific">Carnegiea gigantea</name>
    <dbReference type="NCBI Taxonomy" id="171969"/>
    <lineage>
        <taxon>Eukaryota</taxon>
        <taxon>Viridiplantae</taxon>
        <taxon>Streptophyta</taxon>
        <taxon>Embryophyta</taxon>
        <taxon>Tracheophyta</taxon>
        <taxon>Spermatophyta</taxon>
        <taxon>Magnoliopsida</taxon>
        <taxon>eudicotyledons</taxon>
        <taxon>Gunneridae</taxon>
        <taxon>Pentapetalae</taxon>
        <taxon>Caryophyllales</taxon>
        <taxon>Cactineae</taxon>
        <taxon>Cactaceae</taxon>
        <taxon>Cactoideae</taxon>
        <taxon>Echinocereeae</taxon>
        <taxon>Carnegiea</taxon>
    </lineage>
</organism>
<dbReference type="AlphaFoldDB" id="A0A9Q1QBZ6"/>
<evidence type="ECO:0000313" key="3">
    <source>
        <dbReference type="Proteomes" id="UP001153076"/>
    </source>
</evidence>
<name>A0A9Q1QBZ6_9CARY</name>
<protein>
    <submittedName>
        <fullName evidence="2">Uncharacterized protein</fullName>
    </submittedName>
</protein>
<feature type="compositionally biased region" description="Basic and acidic residues" evidence="1">
    <location>
        <begin position="145"/>
        <end position="174"/>
    </location>
</feature>
<keyword evidence="3" id="KW-1185">Reference proteome</keyword>
<reference evidence="2" key="1">
    <citation type="submission" date="2022-04" db="EMBL/GenBank/DDBJ databases">
        <title>Carnegiea gigantea Genome sequencing and assembly v2.</title>
        <authorList>
            <person name="Copetti D."/>
            <person name="Sanderson M.J."/>
            <person name="Burquez A."/>
            <person name="Wojciechowski M.F."/>
        </authorList>
    </citation>
    <scope>NUCLEOTIDE SEQUENCE</scope>
    <source>
        <strain evidence="2">SGP5-SGP5p</strain>
        <tissue evidence="2">Aerial part</tissue>
    </source>
</reference>
<accession>A0A9Q1QBZ6</accession>
<dbReference type="EMBL" id="JAKOGI010000368">
    <property type="protein sequence ID" value="KAJ8436064.1"/>
    <property type="molecule type" value="Genomic_DNA"/>
</dbReference>
<sequence>MYFVCVRKSYSNHLCGVSWRRMSFDTIWRTERWFIKGVLSFEERLRHVHGALCEKKDAYTATCAQLKSCKAQSSEGRVKTVHNDGNATEKEQEEASLDVTGEGIQVNTSATDEDSSEFRVENMDNEVGTISEEETEEGADEDAGEGVHKTSHVVDREEGIATPTPEKEMRSRGCNEVCDVRGGDVKVGDEERGSSSCIVKHLKRTARPRRAAPSRLSLYTNPRRRCLMRQWRLMSAVRDKGRQGWASSKGAAAASANDETIIDSSGLGNDMVPLQAVRAYLTATMSVIELKILKDLRAKCKKFKEGIEEW</sequence>
<comment type="caution">
    <text evidence="2">The sequence shown here is derived from an EMBL/GenBank/DDBJ whole genome shotgun (WGS) entry which is preliminary data.</text>
</comment>
<feature type="region of interest" description="Disordered" evidence="1">
    <location>
        <begin position="124"/>
        <end position="174"/>
    </location>
</feature>